<dbReference type="GO" id="GO:0020037">
    <property type="term" value="F:heme binding"/>
    <property type="evidence" value="ECO:0007669"/>
    <property type="project" value="InterPro"/>
</dbReference>
<keyword evidence="1 3" id="KW-0479">Metal-binding</keyword>
<sequence>MKKTRLISMVSICFILPGFAGKKKAAKPAPPSPPLVDYFNPEAAKQLLDKGINELVFIKRYTLNASDYYAEYMTSTWLPGGNLCVLDLQTGNVRDLVPELNGGVFNRFDISFDAKKIAFDYKASAGTGYRIYEINIDGTGLRQLTFTPENEAELVALYGTKAYHHGTDDMHPCYLPDGGFAFVSTRVHQGVLCRKLDNYTTKTLYRMEADGSQLRKLSSNALSEAAPVMMADGRILYHRWEYNDKASSNLKCLWAMYPNGTGSVEVFGNTLTAPDTIIYGRPIPNKPSLYVALVTSNKNPNNALGSVVLIDAEKNTRTRKPLTYITKDIDAPVHTGFTFLVDGKWIHDTTGRPGRLFKDPYPVSEDLFIAPYKPKGFAWDDPNAYDLALLDLNGETTPLYQTKDISCWHPMALLPRANPSLASPALDPNLASENRAECVVTDIYVGMPGVERGTIKYIRVMEQVGRPWTARTRWKGDVENPGHTAVGIGHLGIKVQWGVVPVEEDGSAYFKVPADRNIYFQALDENYMMVQTERTIVNYMPGERRSCIGCHEQPKSTPSNPSRSGLLALKRSASIPGPQRGEAEAKKVFDYTRQIQPIWNKHCVSCHSGDTPEGDLDLSDEFTILYLRSYENLMQPETEGVDSLIGEYASTREVSWYDLSYREAYYSGSHTAPLTVVLSNGKIPVHHPDRDAIMARLVPAHKDVKVSPAEFLKVVNWIDSFGQFYPSYWCLKNKAYKDQDFFRPEVAFDEVISTEIPARFRPLYDNPPKGIKVKAQPKRKRTTKK</sequence>
<evidence type="ECO:0000313" key="6">
    <source>
        <dbReference type="EMBL" id="VGO18744.1"/>
    </source>
</evidence>
<organism evidence="6 7">
    <name type="scientific">Pontiella sulfatireligans</name>
    <dbReference type="NCBI Taxonomy" id="2750658"/>
    <lineage>
        <taxon>Bacteria</taxon>
        <taxon>Pseudomonadati</taxon>
        <taxon>Kiritimatiellota</taxon>
        <taxon>Kiritimatiellia</taxon>
        <taxon>Kiritimatiellales</taxon>
        <taxon>Pontiellaceae</taxon>
        <taxon>Pontiella</taxon>
    </lineage>
</organism>
<name>A0A6C2UHB7_9BACT</name>
<reference evidence="6 7" key="1">
    <citation type="submission" date="2019-04" db="EMBL/GenBank/DDBJ databases">
        <authorList>
            <person name="Van Vliet M D."/>
        </authorList>
    </citation>
    <scope>NUCLEOTIDE SEQUENCE [LARGE SCALE GENOMIC DNA]</scope>
    <source>
        <strain evidence="6 7">F21</strain>
    </source>
</reference>
<dbReference type="InterPro" id="IPR011042">
    <property type="entry name" value="6-blade_b-propeller_TolB-like"/>
</dbReference>
<dbReference type="RefSeq" id="WP_136060199.1">
    <property type="nucleotide sequence ID" value="NZ_CAAHFH010000001.1"/>
</dbReference>
<accession>A0A6C2UHB7</accession>
<feature type="signal peptide" evidence="4">
    <location>
        <begin position="1"/>
        <end position="20"/>
    </location>
</feature>
<feature type="chain" id="PRO_5025410478" description="Cytochrome c domain-containing protein" evidence="4">
    <location>
        <begin position="21"/>
        <end position="785"/>
    </location>
</feature>
<evidence type="ECO:0000256" key="1">
    <source>
        <dbReference type="ARBA" id="ARBA00022723"/>
    </source>
</evidence>
<dbReference type="GO" id="GO:0009055">
    <property type="term" value="F:electron transfer activity"/>
    <property type="evidence" value="ECO:0007669"/>
    <property type="project" value="InterPro"/>
</dbReference>
<keyword evidence="3" id="KW-0349">Heme</keyword>
<evidence type="ECO:0000259" key="5">
    <source>
        <dbReference type="PROSITE" id="PS51007"/>
    </source>
</evidence>
<dbReference type="Gene3D" id="2.120.10.30">
    <property type="entry name" value="TolB, C-terminal domain"/>
    <property type="match status" value="2"/>
</dbReference>
<dbReference type="PROSITE" id="PS51007">
    <property type="entry name" value="CYTC"/>
    <property type="match status" value="1"/>
</dbReference>
<proteinExistence type="predicted"/>
<dbReference type="AlphaFoldDB" id="A0A6C2UHB7"/>
<evidence type="ECO:0000256" key="3">
    <source>
        <dbReference type="PROSITE-ProRule" id="PRU00433"/>
    </source>
</evidence>
<keyword evidence="4" id="KW-0732">Signal</keyword>
<dbReference type="InterPro" id="IPR040698">
    <property type="entry name" value="HZS_alpha_mid"/>
</dbReference>
<dbReference type="EMBL" id="CAAHFH010000001">
    <property type="protein sequence ID" value="VGO18744.1"/>
    <property type="molecule type" value="Genomic_DNA"/>
</dbReference>
<dbReference type="Proteomes" id="UP000346198">
    <property type="component" value="Unassembled WGS sequence"/>
</dbReference>
<gene>
    <name evidence="6" type="ORF">SCARR_00797</name>
</gene>
<feature type="domain" description="Cytochrome c" evidence="5">
    <location>
        <begin position="580"/>
        <end position="722"/>
    </location>
</feature>
<dbReference type="GO" id="GO:0046872">
    <property type="term" value="F:metal ion binding"/>
    <property type="evidence" value="ECO:0007669"/>
    <property type="project" value="UniProtKB-KW"/>
</dbReference>
<protein>
    <recommendedName>
        <fullName evidence="5">Cytochrome c domain-containing protein</fullName>
    </recommendedName>
</protein>
<evidence type="ECO:0000313" key="7">
    <source>
        <dbReference type="Proteomes" id="UP000346198"/>
    </source>
</evidence>
<keyword evidence="2 3" id="KW-0408">Iron</keyword>
<dbReference type="InterPro" id="IPR009056">
    <property type="entry name" value="Cyt_c-like_dom"/>
</dbReference>
<evidence type="ECO:0000256" key="2">
    <source>
        <dbReference type="ARBA" id="ARBA00023004"/>
    </source>
</evidence>
<evidence type="ECO:0000256" key="4">
    <source>
        <dbReference type="SAM" id="SignalP"/>
    </source>
</evidence>
<dbReference type="SUPFAM" id="SSF82171">
    <property type="entry name" value="DPP6 N-terminal domain-like"/>
    <property type="match status" value="1"/>
</dbReference>
<keyword evidence="7" id="KW-1185">Reference proteome</keyword>
<dbReference type="Pfam" id="PF18582">
    <property type="entry name" value="HZS_alpha"/>
    <property type="match status" value="1"/>
</dbReference>